<dbReference type="InterPro" id="IPR002068">
    <property type="entry name" value="A-crystallin/Hsp20_dom"/>
</dbReference>
<dbReference type="InterPro" id="IPR008978">
    <property type="entry name" value="HSP20-like_chaperone"/>
</dbReference>
<name>A0A058ZH79_9RHOB</name>
<feature type="domain" description="SHSP" evidence="3">
    <location>
        <begin position="23"/>
        <end position="137"/>
    </location>
</feature>
<dbReference type="eggNOG" id="COG0071">
    <property type="taxonomic scope" value="Bacteria"/>
</dbReference>
<dbReference type="InterPro" id="IPR031107">
    <property type="entry name" value="Small_HSP"/>
</dbReference>
<dbReference type="AlphaFoldDB" id="A0A058ZH79"/>
<dbReference type="EMBL" id="AQQY01000012">
    <property type="protein sequence ID" value="KCV80989.1"/>
    <property type="molecule type" value="Genomic_DNA"/>
</dbReference>
<dbReference type="Gene3D" id="2.60.40.790">
    <property type="match status" value="1"/>
</dbReference>
<dbReference type="Proteomes" id="UP000024836">
    <property type="component" value="Unassembled WGS sequence"/>
</dbReference>
<dbReference type="Pfam" id="PF00011">
    <property type="entry name" value="HSP20"/>
    <property type="match status" value="1"/>
</dbReference>
<evidence type="ECO:0000256" key="1">
    <source>
        <dbReference type="PROSITE-ProRule" id="PRU00285"/>
    </source>
</evidence>
<comment type="caution">
    <text evidence="4">The sequence shown here is derived from an EMBL/GenBank/DDBJ whole genome shotgun (WGS) entry which is preliminary data.</text>
</comment>
<protein>
    <submittedName>
        <fullName evidence="4">Heat shock protein</fullName>
    </submittedName>
</protein>
<dbReference type="PROSITE" id="PS01031">
    <property type="entry name" value="SHSP"/>
    <property type="match status" value="1"/>
</dbReference>
<gene>
    <name evidence="4" type="ORF">ATO10_14344</name>
</gene>
<organism evidence="4 5">
    <name type="scientific">Actibacterium atlanticum</name>
    <dbReference type="NCBI Taxonomy" id="1461693"/>
    <lineage>
        <taxon>Bacteria</taxon>
        <taxon>Pseudomonadati</taxon>
        <taxon>Pseudomonadota</taxon>
        <taxon>Alphaproteobacteria</taxon>
        <taxon>Rhodobacterales</taxon>
        <taxon>Roseobacteraceae</taxon>
        <taxon>Actibacterium</taxon>
    </lineage>
</organism>
<dbReference type="STRING" id="1461693.ATO10_14344"/>
<dbReference type="OrthoDB" id="9808910at2"/>
<evidence type="ECO:0000256" key="2">
    <source>
        <dbReference type="RuleBase" id="RU003616"/>
    </source>
</evidence>
<dbReference type="CDD" id="cd06464">
    <property type="entry name" value="ACD_sHsps-like"/>
    <property type="match status" value="1"/>
</dbReference>
<evidence type="ECO:0000313" key="5">
    <source>
        <dbReference type="Proteomes" id="UP000024836"/>
    </source>
</evidence>
<reference evidence="4 5" key="1">
    <citation type="submission" date="2013-04" db="EMBL/GenBank/DDBJ databases">
        <title>Shimia sp. 22II-S11-Z10 Genome Sequencing.</title>
        <authorList>
            <person name="Lai Q."/>
            <person name="Li G."/>
            <person name="Shao Z."/>
        </authorList>
    </citation>
    <scope>NUCLEOTIDE SEQUENCE [LARGE SCALE GENOMIC DNA]</scope>
    <source>
        <strain evidence="5">22II-S11-Z10</strain>
    </source>
</reference>
<dbReference type="SUPFAM" id="SSF49764">
    <property type="entry name" value="HSP20-like chaperones"/>
    <property type="match status" value="1"/>
</dbReference>
<keyword evidence="5" id="KW-1185">Reference proteome</keyword>
<dbReference type="RefSeq" id="WP_035252861.1">
    <property type="nucleotide sequence ID" value="NZ_AQQY01000012.1"/>
</dbReference>
<sequence>MVEKSHTTGFWPSLYEPFQGMRSRLAEWIAPAAEASVTDADYRISMELPGVAEDDIHLSVEDGVVTVRGEKKTEREEKGETWFFSERQYGGFSRSFRLPPDADEAAVSAEIKDGVLTISVAKKAPAKPEASKRIDISRG</sequence>
<accession>A0A058ZH79</accession>
<dbReference type="PANTHER" id="PTHR11527">
    <property type="entry name" value="HEAT-SHOCK PROTEIN 20 FAMILY MEMBER"/>
    <property type="match status" value="1"/>
</dbReference>
<evidence type="ECO:0000313" key="4">
    <source>
        <dbReference type="EMBL" id="KCV80989.1"/>
    </source>
</evidence>
<keyword evidence="4" id="KW-0346">Stress response</keyword>
<comment type="similarity">
    <text evidence="1 2">Belongs to the small heat shock protein (HSP20) family.</text>
</comment>
<evidence type="ECO:0000259" key="3">
    <source>
        <dbReference type="PROSITE" id="PS01031"/>
    </source>
</evidence>
<proteinExistence type="inferred from homology"/>